<sequence length="709" mass="79292">MPHTLPAAIIHEEEEKEHSVSTLSMKHALSDAEEPRDQRTYEKPGRSYAEEGPHMKDMGKWRKLPSKDDYDQNERERLSREDDDQRPAGSRYEESTPRRTAGYDRHYYRTGRTLLETERPPEATTTWSPKEDGRWTADAEPEDREPSRKSTENATERDEVPENKGRRDQTPKIEAENTTNRGLYLIIVFAARRHPRRKALAQPPAEKPAALSTTEDQVENGMKPYDKERSDDKNPLVDKENEDAPNSVKQLLTVGEWLKILVSGFHLKDSTHRYSAPRRCECCYWIRFWSALGAFSMAVLLPLGVVLLPHTAHISPLRDPGYDSAGDSGFRQSIEKALNLSYNEEDFEIAPQSCDYAPYAAAHFGDVPSKTYRGANAMGTQYRHVICVFDSGYMWGSGTVTTFAYTPYDIQVQYCNAIVHYSMMIGQAGPQFKAGRLRGKKVSEALKALASSRHRGADVPVYLTLGGSWEDSYAIHEAVSNATIGEAVVDFVANNKDFYSASGYAILDWSQAGVGNPTVDFPSFVKLFKSRSLRVMLTVPPLPHLLGPYQLSRLLPELDHVVISTHKLRSPGEVTCAGERRLTTAAFLRIRHLYASPSADSAVADKFVYALSQWKSKTAYPFVCDLQVSDTKSDKECVMALGSAKGEVAAFARAEDLCRRMRKAYDDGIGDAPVAVFDVQLDDPAGRCKLKNSRGPLLRIVAEAGPFDC</sequence>
<proteinExistence type="predicted"/>
<gene>
    <name evidence="1" type="ORF">HPB49_021134</name>
</gene>
<comment type="caution">
    <text evidence="1">The sequence shown here is derived from an EMBL/GenBank/DDBJ whole genome shotgun (WGS) entry which is preliminary data.</text>
</comment>
<name>A0ACB8DKQ2_DERSI</name>
<protein>
    <submittedName>
        <fullName evidence="1">Uncharacterized protein</fullName>
    </submittedName>
</protein>
<evidence type="ECO:0000313" key="2">
    <source>
        <dbReference type="Proteomes" id="UP000821865"/>
    </source>
</evidence>
<keyword evidence="2" id="KW-1185">Reference proteome</keyword>
<evidence type="ECO:0000313" key="1">
    <source>
        <dbReference type="EMBL" id="KAH7971298.1"/>
    </source>
</evidence>
<organism evidence="1 2">
    <name type="scientific">Dermacentor silvarum</name>
    <name type="common">Tick</name>
    <dbReference type="NCBI Taxonomy" id="543639"/>
    <lineage>
        <taxon>Eukaryota</taxon>
        <taxon>Metazoa</taxon>
        <taxon>Ecdysozoa</taxon>
        <taxon>Arthropoda</taxon>
        <taxon>Chelicerata</taxon>
        <taxon>Arachnida</taxon>
        <taxon>Acari</taxon>
        <taxon>Parasitiformes</taxon>
        <taxon>Ixodida</taxon>
        <taxon>Ixodoidea</taxon>
        <taxon>Ixodidae</taxon>
        <taxon>Rhipicephalinae</taxon>
        <taxon>Dermacentor</taxon>
    </lineage>
</organism>
<reference evidence="1" key="1">
    <citation type="submission" date="2020-05" db="EMBL/GenBank/DDBJ databases">
        <title>Large-scale comparative analyses of tick genomes elucidate their genetic diversity and vector capacities.</title>
        <authorList>
            <person name="Jia N."/>
            <person name="Wang J."/>
            <person name="Shi W."/>
            <person name="Du L."/>
            <person name="Sun Y."/>
            <person name="Zhan W."/>
            <person name="Jiang J."/>
            <person name="Wang Q."/>
            <person name="Zhang B."/>
            <person name="Ji P."/>
            <person name="Sakyi L.B."/>
            <person name="Cui X."/>
            <person name="Yuan T."/>
            <person name="Jiang B."/>
            <person name="Yang W."/>
            <person name="Lam T.T.-Y."/>
            <person name="Chang Q."/>
            <person name="Ding S."/>
            <person name="Wang X."/>
            <person name="Zhu J."/>
            <person name="Ruan X."/>
            <person name="Zhao L."/>
            <person name="Wei J."/>
            <person name="Que T."/>
            <person name="Du C."/>
            <person name="Cheng J."/>
            <person name="Dai P."/>
            <person name="Han X."/>
            <person name="Huang E."/>
            <person name="Gao Y."/>
            <person name="Liu J."/>
            <person name="Shao H."/>
            <person name="Ye R."/>
            <person name="Li L."/>
            <person name="Wei W."/>
            <person name="Wang X."/>
            <person name="Wang C."/>
            <person name="Yang T."/>
            <person name="Huo Q."/>
            <person name="Li W."/>
            <person name="Guo W."/>
            <person name="Chen H."/>
            <person name="Zhou L."/>
            <person name="Ni X."/>
            <person name="Tian J."/>
            <person name="Zhou Y."/>
            <person name="Sheng Y."/>
            <person name="Liu T."/>
            <person name="Pan Y."/>
            <person name="Xia L."/>
            <person name="Li J."/>
            <person name="Zhao F."/>
            <person name="Cao W."/>
        </authorList>
    </citation>
    <scope>NUCLEOTIDE SEQUENCE</scope>
    <source>
        <strain evidence="1">Dsil-2018</strain>
    </source>
</reference>
<dbReference type="EMBL" id="CM023480">
    <property type="protein sequence ID" value="KAH7971298.1"/>
    <property type="molecule type" value="Genomic_DNA"/>
</dbReference>
<dbReference type="Proteomes" id="UP000821865">
    <property type="component" value="Chromosome 11"/>
</dbReference>
<accession>A0ACB8DKQ2</accession>